<reference evidence="9 10" key="1">
    <citation type="submission" date="2019-06" db="EMBL/GenBank/DDBJ databases">
        <title>Sequencing the genomes of 1000 actinobacteria strains.</title>
        <authorList>
            <person name="Klenk H.-P."/>
        </authorList>
    </citation>
    <scope>NUCLEOTIDE SEQUENCE [LARGE SCALE GENOMIC DNA]</scope>
    <source>
        <strain evidence="9 10">DSM 41649</strain>
    </source>
</reference>
<evidence type="ECO:0000256" key="2">
    <source>
        <dbReference type="ARBA" id="ARBA00012150"/>
    </source>
</evidence>
<dbReference type="InterPro" id="IPR001792">
    <property type="entry name" value="Acylphosphatase-like_dom"/>
</dbReference>
<feature type="active site" evidence="5">
    <location>
        <position position="18"/>
    </location>
</feature>
<dbReference type="RefSeq" id="WP_211785786.1">
    <property type="nucleotide sequence ID" value="NZ_BAAABR010000029.1"/>
</dbReference>
<protein>
    <recommendedName>
        <fullName evidence="3 5">Acylphosphatase</fullName>
        <ecNumber evidence="2 5">3.6.1.7</ecNumber>
    </recommendedName>
</protein>
<dbReference type="PROSITE" id="PS00151">
    <property type="entry name" value="ACYLPHOSPHATASE_2"/>
    <property type="match status" value="1"/>
</dbReference>
<dbReference type="Proteomes" id="UP000318416">
    <property type="component" value="Unassembled WGS sequence"/>
</dbReference>
<evidence type="ECO:0000256" key="4">
    <source>
        <dbReference type="ARBA" id="ARBA00047645"/>
    </source>
</evidence>
<feature type="active site" evidence="5">
    <location>
        <position position="36"/>
    </location>
</feature>
<dbReference type="AlphaFoldDB" id="A0A561EQT8"/>
<evidence type="ECO:0000313" key="9">
    <source>
        <dbReference type="EMBL" id="TWE17970.1"/>
    </source>
</evidence>
<evidence type="ECO:0000313" key="10">
    <source>
        <dbReference type="Proteomes" id="UP000318416"/>
    </source>
</evidence>
<evidence type="ECO:0000256" key="1">
    <source>
        <dbReference type="ARBA" id="ARBA00005614"/>
    </source>
</evidence>
<dbReference type="SUPFAM" id="SSF54975">
    <property type="entry name" value="Acylphosphatase/BLUF domain-like"/>
    <property type="match status" value="1"/>
</dbReference>
<dbReference type="Gene3D" id="3.30.70.100">
    <property type="match status" value="1"/>
</dbReference>
<dbReference type="EMBL" id="VIVR01000001">
    <property type="protein sequence ID" value="TWE17970.1"/>
    <property type="molecule type" value="Genomic_DNA"/>
</dbReference>
<dbReference type="InterPro" id="IPR036046">
    <property type="entry name" value="Acylphosphatase-like_dom_sf"/>
</dbReference>
<comment type="similarity">
    <text evidence="1 7">Belongs to the acylphosphatase family.</text>
</comment>
<gene>
    <name evidence="9" type="ORF">FB465_3017</name>
</gene>
<dbReference type="EC" id="3.6.1.7" evidence="2 5"/>
<proteinExistence type="inferred from homology"/>
<dbReference type="Pfam" id="PF00708">
    <property type="entry name" value="Acylphosphatase"/>
    <property type="match status" value="1"/>
</dbReference>
<keyword evidence="5 6" id="KW-0378">Hydrolase</keyword>
<dbReference type="InterPro" id="IPR020456">
    <property type="entry name" value="Acylphosphatase"/>
</dbReference>
<organism evidence="9 10">
    <name type="scientific">Kitasatospora atroaurantiaca</name>
    <dbReference type="NCBI Taxonomy" id="285545"/>
    <lineage>
        <taxon>Bacteria</taxon>
        <taxon>Bacillati</taxon>
        <taxon>Actinomycetota</taxon>
        <taxon>Actinomycetes</taxon>
        <taxon>Kitasatosporales</taxon>
        <taxon>Streptomycetaceae</taxon>
        <taxon>Kitasatospora</taxon>
    </lineage>
</organism>
<evidence type="ECO:0000256" key="6">
    <source>
        <dbReference type="RuleBase" id="RU000553"/>
    </source>
</evidence>
<dbReference type="GO" id="GO:0003998">
    <property type="term" value="F:acylphosphatase activity"/>
    <property type="evidence" value="ECO:0007669"/>
    <property type="project" value="UniProtKB-EC"/>
</dbReference>
<accession>A0A561EQT8</accession>
<name>A0A561EQT8_9ACTN</name>
<dbReference type="PROSITE" id="PS51160">
    <property type="entry name" value="ACYLPHOSPHATASE_3"/>
    <property type="match status" value="1"/>
</dbReference>
<evidence type="ECO:0000256" key="5">
    <source>
        <dbReference type="PROSITE-ProRule" id="PRU00520"/>
    </source>
</evidence>
<dbReference type="PANTHER" id="PTHR47268">
    <property type="entry name" value="ACYLPHOSPHATASE"/>
    <property type="match status" value="1"/>
</dbReference>
<feature type="domain" description="Acylphosphatase-like" evidence="8">
    <location>
        <begin position="3"/>
        <end position="89"/>
    </location>
</feature>
<dbReference type="PROSITE" id="PS00150">
    <property type="entry name" value="ACYLPHOSPHATASE_1"/>
    <property type="match status" value="1"/>
</dbReference>
<dbReference type="InterPro" id="IPR017968">
    <property type="entry name" value="Acylphosphatase_CS"/>
</dbReference>
<evidence type="ECO:0000256" key="7">
    <source>
        <dbReference type="RuleBase" id="RU004168"/>
    </source>
</evidence>
<comment type="caution">
    <text evidence="9">The sequence shown here is derived from an EMBL/GenBank/DDBJ whole genome shotgun (WGS) entry which is preliminary data.</text>
</comment>
<dbReference type="PANTHER" id="PTHR47268:SF4">
    <property type="entry name" value="ACYLPHOSPHATASE"/>
    <property type="match status" value="1"/>
</dbReference>
<comment type="catalytic activity">
    <reaction evidence="4 5 6">
        <text>an acyl phosphate + H2O = a carboxylate + phosphate + H(+)</text>
        <dbReference type="Rhea" id="RHEA:14965"/>
        <dbReference type="ChEBI" id="CHEBI:15377"/>
        <dbReference type="ChEBI" id="CHEBI:15378"/>
        <dbReference type="ChEBI" id="CHEBI:29067"/>
        <dbReference type="ChEBI" id="CHEBI:43474"/>
        <dbReference type="ChEBI" id="CHEBI:59918"/>
        <dbReference type="EC" id="3.6.1.7"/>
    </reaction>
</comment>
<sequence>MVRSRVIVSGEVQGVFFRDTCRRVAQEHRVAGWVRNLPDGTVEAVFEGEAAAVIRLVDWAHHGPATAIVDRVYVHDENPVGLTGFEIRPTPWLG</sequence>
<evidence type="ECO:0000256" key="3">
    <source>
        <dbReference type="ARBA" id="ARBA00015991"/>
    </source>
</evidence>
<evidence type="ECO:0000259" key="8">
    <source>
        <dbReference type="PROSITE" id="PS51160"/>
    </source>
</evidence>
<keyword evidence="10" id="KW-1185">Reference proteome</keyword>